<dbReference type="GeneID" id="101682597"/>
<gene>
    <name evidence="3" type="primary">LOC101682597</name>
</gene>
<proteinExistence type="predicted"/>
<feature type="region of interest" description="Disordered" evidence="1">
    <location>
        <begin position="1"/>
        <end position="35"/>
    </location>
</feature>
<feature type="compositionally biased region" description="Gly residues" evidence="1">
    <location>
        <begin position="230"/>
        <end position="241"/>
    </location>
</feature>
<dbReference type="Proteomes" id="UP000000715">
    <property type="component" value="Unplaced"/>
</dbReference>
<evidence type="ECO:0000256" key="1">
    <source>
        <dbReference type="SAM" id="MobiDB-lite"/>
    </source>
</evidence>
<keyword evidence="2" id="KW-1185">Reference proteome</keyword>
<feature type="region of interest" description="Disordered" evidence="1">
    <location>
        <begin position="56"/>
        <end position="156"/>
    </location>
</feature>
<dbReference type="OrthoDB" id="10656803at2759"/>
<reference evidence="3" key="1">
    <citation type="submission" date="2025-08" db="UniProtKB">
        <authorList>
            <consortium name="RefSeq"/>
        </authorList>
    </citation>
    <scope>IDENTIFICATION</scope>
    <source>
        <tissue evidence="3">Brain</tissue>
    </source>
</reference>
<feature type="compositionally biased region" description="Basic residues" evidence="1">
    <location>
        <begin position="114"/>
        <end position="124"/>
    </location>
</feature>
<organism evidence="2 3">
    <name type="scientific">Mustela putorius furo</name>
    <name type="common">European domestic ferret</name>
    <name type="synonym">Mustela furo</name>
    <dbReference type="NCBI Taxonomy" id="9669"/>
    <lineage>
        <taxon>Eukaryota</taxon>
        <taxon>Metazoa</taxon>
        <taxon>Chordata</taxon>
        <taxon>Craniata</taxon>
        <taxon>Vertebrata</taxon>
        <taxon>Euteleostomi</taxon>
        <taxon>Mammalia</taxon>
        <taxon>Eutheria</taxon>
        <taxon>Laurasiatheria</taxon>
        <taxon>Carnivora</taxon>
        <taxon>Caniformia</taxon>
        <taxon>Musteloidea</taxon>
        <taxon>Mustelidae</taxon>
        <taxon>Mustelinae</taxon>
        <taxon>Mustela</taxon>
    </lineage>
</organism>
<name>A0A8U0SJP7_MUSPF</name>
<protein>
    <submittedName>
        <fullName evidence="3">Translation initiation factor IF-2-like</fullName>
    </submittedName>
</protein>
<feature type="compositionally biased region" description="Basic residues" evidence="1">
    <location>
        <begin position="90"/>
        <end position="102"/>
    </location>
</feature>
<evidence type="ECO:0000313" key="2">
    <source>
        <dbReference type="Proteomes" id="UP000000715"/>
    </source>
</evidence>
<dbReference type="RefSeq" id="XP_044944060.1">
    <property type="nucleotide sequence ID" value="XM_045088125.1"/>
</dbReference>
<accession>A0A8U0SJP7</accession>
<sequence>MVRGGTRCANVSPKPLFQSGRQAPGERKPNTTVSSSSVWKIRFCFREHIPFPIVPPGPRAAAAPAATVPSSPPPERAPQQRPPQEVAGRSMRRRRETQKRGPRGSGARSAPARRGARSHRRRLGSGRQTFERLALRECPGPGGGPPHTSERAVPAPVPRRRLPLFLLPTFWLGCPRRRSESRPGRSPPPRGGSHCATLLPPKGGGARPTKRPDSRRRLRARPAGVVDGRGPAGPAGCGGRRAGVTDGAAEPRPPPPPTQLTCHPRPRYSGQRDSGRKSHSGSPLIGPVRAAAPSLRGGSAGLDWTPALSVRPRGRAFPPTARAREGLRGQRGRLAPGCAHVERGWVGRARRAWSGEVGVRGRRVPACGWARSVGGNSAEPLKPKNIVQIPVSASLSGARSSGYLYVFQHI</sequence>
<feature type="compositionally biased region" description="Low complexity" evidence="1">
    <location>
        <begin position="77"/>
        <end position="87"/>
    </location>
</feature>
<dbReference type="AlphaFoldDB" id="A0A8U0SJP7"/>
<feature type="region of interest" description="Disordered" evidence="1">
    <location>
        <begin position="174"/>
        <end position="299"/>
    </location>
</feature>
<feature type="compositionally biased region" description="Low complexity" evidence="1">
    <location>
        <begin position="59"/>
        <end position="69"/>
    </location>
</feature>
<evidence type="ECO:0000313" key="3">
    <source>
        <dbReference type="RefSeq" id="XP_044944060.1"/>
    </source>
</evidence>